<dbReference type="SUPFAM" id="SSF55681">
    <property type="entry name" value="Class II aaRS and biotin synthetases"/>
    <property type="match status" value="1"/>
</dbReference>
<keyword evidence="1" id="KW-0677">Repeat</keyword>
<evidence type="ECO:0000256" key="2">
    <source>
        <dbReference type="PROSITE-ProRule" id="PRU00708"/>
    </source>
</evidence>
<accession>A0AAU9TAD1</accession>
<organism evidence="3 4">
    <name type="scientific">Thlaspi arvense</name>
    <name type="common">Field penny-cress</name>
    <dbReference type="NCBI Taxonomy" id="13288"/>
    <lineage>
        <taxon>Eukaryota</taxon>
        <taxon>Viridiplantae</taxon>
        <taxon>Streptophyta</taxon>
        <taxon>Embryophyta</taxon>
        <taxon>Tracheophyta</taxon>
        <taxon>Spermatophyta</taxon>
        <taxon>Magnoliopsida</taxon>
        <taxon>eudicotyledons</taxon>
        <taxon>Gunneridae</taxon>
        <taxon>Pentapetalae</taxon>
        <taxon>rosids</taxon>
        <taxon>malvids</taxon>
        <taxon>Brassicales</taxon>
        <taxon>Brassicaceae</taxon>
        <taxon>Thlaspideae</taxon>
        <taxon>Thlaspi</taxon>
    </lineage>
</organism>
<gene>
    <name evidence="3" type="ORF">TAV2_LOCUS24383</name>
</gene>
<dbReference type="Pfam" id="PF12854">
    <property type="entry name" value="PPR_1"/>
    <property type="match status" value="1"/>
</dbReference>
<evidence type="ECO:0000256" key="1">
    <source>
        <dbReference type="ARBA" id="ARBA00022737"/>
    </source>
</evidence>
<dbReference type="Proteomes" id="UP000836841">
    <property type="component" value="Chromosome 7"/>
</dbReference>
<dbReference type="PANTHER" id="PTHR43506:SF3">
    <property type="entry name" value="BPL_LPL CATALYTIC DOMAIN-CONTAINING PROTEIN"/>
    <property type="match status" value="1"/>
</dbReference>
<dbReference type="InterPro" id="IPR002885">
    <property type="entry name" value="PPR_rpt"/>
</dbReference>
<protein>
    <submittedName>
        <fullName evidence="3">Uncharacterized protein</fullName>
    </submittedName>
</protein>
<dbReference type="PANTHER" id="PTHR43506">
    <property type="entry name" value="BIOTIN/LIPOATE A/B PROTEIN LIGASE FAMILY"/>
    <property type="match status" value="1"/>
</dbReference>
<reference evidence="3 4" key="1">
    <citation type="submission" date="2022-03" db="EMBL/GenBank/DDBJ databases">
        <authorList>
            <person name="Nunn A."/>
            <person name="Chopra R."/>
            <person name="Nunn A."/>
            <person name="Contreras Garrido A."/>
        </authorList>
    </citation>
    <scope>NUCLEOTIDE SEQUENCE [LARGE SCALE GENOMIC DNA]</scope>
</reference>
<dbReference type="InterPro" id="IPR053264">
    <property type="entry name" value="Lipoate-ligase_2_inactive"/>
</dbReference>
<proteinExistence type="predicted"/>
<keyword evidence="4" id="KW-1185">Reference proteome</keyword>
<dbReference type="PROSITE" id="PS51375">
    <property type="entry name" value="PPR"/>
    <property type="match status" value="1"/>
</dbReference>
<dbReference type="Gene3D" id="1.25.40.10">
    <property type="entry name" value="Tetratricopeptide repeat domain"/>
    <property type="match status" value="1"/>
</dbReference>
<dbReference type="InterPro" id="IPR045864">
    <property type="entry name" value="aa-tRNA-synth_II/BPL/LPL"/>
</dbReference>
<dbReference type="AlphaFoldDB" id="A0AAU9TAD1"/>
<dbReference type="NCBIfam" id="TIGR00756">
    <property type="entry name" value="PPR"/>
    <property type="match status" value="1"/>
</dbReference>
<sequence length="106" mass="12215">MTDNGFSPSIVTYNALINGHCVAGKMEDAIAVLGDMKEELYARERFVCWESDDVHYVFAGNAQSITRNRWIHHTSFLWDYSESNISRLQEFLSTGWKETTQISFVE</sequence>
<dbReference type="EMBL" id="OU466863">
    <property type="protein sequence ID" value="CAH2079900.1"/>
    <property type="molecule type" value="Genomic_DNA"/>
</dbReference>
<feature type="repeat" description="PPR" evidence="2">
    <location>
        <begin position="9"/>
        <end position="39"/>
    </location>
</feature>
<name>A0AAU9TAD1_THLAR</name>
<dbReference type="InterPro" id="IPR011990">
    <property type="entry name" value="TPR-like_helical_dom_sf"/>
</dbReference>
<evidence type="ECO:0000313" key="3">
    <source>
        <dbReference type="EMBL" id="CAH2079900.1"/>
    </source>
</evidence>
<evidence type="ECO:0000313" key="4">
    <source>
        <dbReference type="Proteomes" id="UP000836841"/>
    </source>
</evidence>